<reference evidence="1 2" key="1">
    <citation type="submission" date="2018-10" db="EMBL/GenBank/DDBJ databases">
        <title>Genomic Encyclopedia of Archaeal and Bacterial Type Strains, Phase II (KMG-II): from individual species to whole genera.</title>
        <authorList>
            <person name="Goeker M."/>
        </authorList>
    </citation>
    <scope>NUCLEOTIDE SEQUENCE [LARGE SCALE GENOMIC DNA]</scope>
    <source>
        <strain evidence="1 2">DSM 14954</strain>
    </source>
</reference>
<dbReference type="Proteomes" id="UP000278962">
    <property type="component" value="Unassembled WGS sequence"/>
</dbReference>
<protein>
    <submittedName>
        <fullName evidence="1">Uncharacterized protein</fullName>
    </submittedName>
</protein>
<accession>A0A660L726</accession>
<keyword evidence="2" id="KW-1185">Reference proteome</keyword>
<sequence length="160" mass="17181">MSNDRVAHADAILTEAKKTLPAGGNRDTAIAGVIALQGIGRALLAIEERLASIDETLKAQGDRVSSPASADEPFEWESIEDYREITGIVPIDKALGYDAPEQLLPDYLQRRERRSGRDAVIADLTAIVDATPAGSPAHDGFAGWLKRYRAGATIDELKNG</sequence>
<organism evidence="1 2">
    <name type="scientific">Solirubrobacter pauli</name>
    <dbReference type="NCBI Taxonomy" id="166793"/>
    <lineage>
        <taxon>Bacteria</taxon>
        <taxon>Bacillati</taxon>
        <taxon>Actinomycetota</taxon>
        <taxon>Thermoleophilia</taxon>
        <taxon>Solirubrobacterales</taxon>
        <taxon>Solirubrobacteraceae</taxon>
        <taxon>Solirubrobacter</taxon>
    </lineage>
</organism>
<gene>
    <name evidence="1" type="ORF">C8N24_0673</name>
</gene>
<dbReference type="EMBL" id="RBIL01000001">
    <property type="protein sequence ID" value="RKQ90858.1"/>
    <property type="molecule type" value="Genomic_DNA"/>
</dbReference>
<name>A0A660L726_9ACTN</name>
<proteinExistence type="predicted"/>
<dbReference type="AlphaFoldDB" id="A0A660L726"/>
<evidence type="ECO:0000313" key="1">
    <source>
        <dbReference type="EMBL" id="RKQ90858.1"/>
    </source>
</evidence>
<comment type="caution">
    <text evidence="1">The sequence shown here is derived from an EMBL/GenBank/DDBJ whole genome shotgun (WGS) entry which is preliminary data.</text>
</comment>
<dbReference type="RefSeq" id="WP_121247980.1">
    <property type="nucleotide sequence ID" value="NZ_RBIL01000001.1"/>
</dbReference>
<evidence type="ECO:0000313" key="2">
    <source>
        <dbReference type="Proteomes" id="UP000278962"/>
    </source>
</evidence>